<comment type="caution">
    <text evidence="17">The sequence shown here is derived from an EMBL/GenBank/DDBJ whole genome shotgun (WGS) entry which is preliminary data.</text>
</comment>
<dbReference type="InterPro" id="IPR008972">
    <property type="entry name" value="Cupredoxin"/>
</dbReference>
<comment type="subunit">
    <text evidence="4">Dimer.</text>
</comment>
<dbReference type="InterPro" id="IPR001117">
    <property type="entry name" value="Cu-oxidase_2nd"/>
</dbReference>
<dbReference type="InterPro" id="IPR011707">
    <property type="entry name" value="Cu-oxidase-like_N"/>
</dbReference>
<reference evidence="17 18" key="1">
    <citation type="submission" date="2020-06" db="EMBL/GenBank/DDBJ databases">
        <title>WGS assembly of Ceratodon purpureus strain R40.</title>
        <authorList>
            <person name="Carey S.B."/>
            <person name="Jenkins J."/>
            <person name="Shu S."/>
            <person name="Lovell J.T."/>
            <person name="Sreedasyam A."/>
            <person name="Maumus F."/>
            <person name="Tiley G.P."/>
            <person name="Fernandez-Pozo N."/>
            <person name="Barry K."/>
            <person name="Chen C."/>
            <person name="Wang M."/>
            <person name="Lipzen A."/>
            <person name="Daum C."/>
            <person name="Saski C.A."/>
            <person name="Payton A.C."/>
            <person name="Mcbreen J.C."/>
            <person name="Conrad R.E."/>
            <person name="Kollar L.M."/>
            <person name="Olsson S."/>
            <person name="Huttunen S."/>
            <person name="Landis J.B."/>
            <person name="Wickett N.J."/>
            <person name="Johnson M.G."/>
            <person name="Rensing S.A."/>
            <person name="Grimwood J."/>
            <person name="Schmutz J."/>
            <person name="Mcdaniel S.F."/>
        </authorList>
    </citation>
    <scope>NUCLEOTIDE SEQUENCE [LARGE SCALE GENOMIC DNA]</scope>
    <source>
        <strain evidence="17 18">R40</strain>
    </source>
</reference>
<dbReference type="EC" id="1.10.3.3" evidence="5"/>
<dbReference type="PROSITE" id="PS00080">
    <property type="entry name" value="MULTICOPPER_OXIDASE2"/>
    <property type="match status" value="1"/>
</dbReference>
<keyword evidence="11" id="KW-1015">Disulfide bond</keyword>
<proteinExistence type="inferred from homology"/>
<dbReference type="SUPFAM" id="SSF49503">
    <property type="entry name" value="Cupredoxins"/>
    <property type="match status" value="3"/>
</dbReference>
<keyword evidence="18" id="KW-1185">Reference proteome</keyword>
<accession>A0A8T0GF82</accession>
<dbReference type="Proteomes" id="UP000822688">
    <property type="component" value="Chromosome 11"/>
</dbReference>
<evidence type="ECO:0000259" key="16">
    <source>
        <dbReference type="Pfam" id="PF07732"/>
    </source>
</evidence>
<evidence type="ECO:0000256" key="1">
    <source>
        <dbReference type="ARBA" id="ARBA00001935"/>
    </source>
</evidence>
<dbReference type="NCBIfam" id="TIGR03388">
    <property type="entry name" value="ascorbase"/>
    <property type="match status" value="1"/>
</dbReference>
<dbReference type="GO" id="GO:0008447">
    <property type="term" value="F:L-ascorbate oxidase activity"/>
    <property type="evidence" value="ECO:0007669"/>
    <property type="project" value="UniProtKB-EC"/>
</dbReference>
<comment type="cofactor">
    <cofactor evidence="1">
        <name>Cu cation</name>
        <dbReference type="ChEBI" id="CHEBI:23378"/>
    </cofactor>
</comment>
<evidence type="ECO:0000259" key="15">
    <source>
        <dbReference type="Pfam" id="PF07731"/>
    </source>
</evidence>
<evidence type="ECO:0000256" key="7">
    <source>
        <dbReference type="ARBA" id="ARBA00022525"/>
    </source>
</evidence>
<evidence type="ECO:0000256" key="5">
    <source>
        <dbReference type="ARBA" id="ARBA00012301"/>
    </source>
</evidence>
<evidence type="ECO:0000313" key="18">
    <source>
        <dbReference type="Proteomes" id="UP000822688"/>
    </source>
</evidence>
<feature type="chain" id="PRO_5035750316" description="L-ascorbate oxidase" evidence="13">
    <location>
        <begin position="24"/>
        <end position="580"/>
    </location>
</feature>
<dbReference type="Pfam" id="PF07731">
    <property type="entry name" value="Cu-oxidase_2"/>
    <property type="match status" value="1"/>
</dbReference>
<dbReference type="CDD" id="cd13893">
    <property type="entry name" value="CuRO_3_AAO"/>
    <property type="match status" value="1"/>
</dbReference>
<dbReference type="InterPro" id="IPR034267">
    <property type="entry name" value="CuRO_3_AAO"/>
</dbReference>
<evidence type="ECO:0000256" key="9">
    <source>
        <dbReference type="ARBA" id="ARBA00023002"/>
    </source>
</evidence>
<evidence type="ECO:0000256" key="6">
    <source>
        <dbReference type="ARBA" id="ARBA00022095"/>
    </source>
</evidence>
<feature type="domain" description="Plastocyanin-like" evidence="16">
    <location>
        <begin position="32"/>
        <end position="144"/>
    </location>
</feature>
<evidence type="ECO:0000256" key="13">
    <source>
        <dbReference type="SAM" id="SignalP"/>
    </source>
</evidence>
<feature type="domain" description="Plastocyanin-like" evidence="15">
    <location>
        <begin position="437"/>
        <end position="552"/>
    </location>
</feature>
<dbReference type="AlphaFoldDB" id="A0A8T0GF82"/>
<protein>
    <recommendedName>
        <fullName evidence="6">L-ascorbate oxidase</fullName>
        <ecNumber evidence="5">1.10.3.3</ecNumber>
    </recommendedName>
</protein>
<evidence type="ECO:0000313" key="17">
    <source>
        <dbReference type="EMBL" id="KAG0557673.1"/>
    </source>
</evidence>
<dbReference type="Gene3D" id="2.60.40.420">
    <property type="entry name" value="Cupredoxins - blue copper proteins"/>
    <property type="match status" value="3"/>
</dbReference>
<evidence type="ECO:0000256" key="3">
    <source>
        <dbReference type="ARBA" id="ARBA00010609"/>
    </source>
</evidence>
<dbReference type="EMBL" id="CM026432">
    <property type="protein sequence ID" value="KAG0557673.1"/>
    <property type="molecule type" value="Genomic_DNA"/>
</dbReference>
<sequence>MGARWAAALLGLAMVAGMSMVSAKVVEYEWEVSYINAAPDCYSKTILGINGIYPGPTIRASQNDTVRVTMKNHVATEGITMHWHGIRQIGSPWADGTAAVSQCPIVYGESFTYEFTVDRPGTYFYHGHFGCQRAAGFYGSLIVDLPDGMYEPYHYEGEHMIIVNDWWHRGIIDQEQGLESTTFKWVGEPQSLLLEGRGRYNCSKVPKYDPAAISCNQTDERCAPHVWKVERGKTYRLRLASVASLSTLNFKIEGHMMQVVEADGHNIEPFYTDNIDIYSGETYSVLVHCNGTLDNYHLGLNVRGRTDKDVPTGLGILNYNNATAYQPNTPWPKGPAWDDFPASKAQAKKYKALRNNPDPTSHAFNKTEHAVTRTIILLNTQNKYQGHTKWAINNVTYAPLQTPLLAALVYNISGAVDLTPPPDYPTSGYNIFNPPANPNTNVGSGVYQFNTGDVVELILQNAATLTANQSEVHPWHLHGHDFWIMGYGDGVYDPIKSPFTFELDNPPARNNVPLFPFGWTAIRFKLDNPGAWPFHCHVEWHFHMGMGVMFAHGIDQVRQKGIPSSTLGCGLTKTLFKLNP</sequence>
<dbReference type="FunFam" id="2.60.40.420:FF:000045">
    <property type="entry name" value="Laccase 2"/>
    <property type="match status" value="1"/>
</dbReference>
<organism evidence="17 18">
    <name type="scientific">Ceratodon purpureus</name>
    <name type="common">Fire moss</name>
    <name type="synonym">Dicranum purpureum</name>
    <dbReference type="NCBI Taxonomy" id="3225"/>
    <lineage>
        <taxon>Eukaryota</taxon>
        <taxon>Viridiplantae</taxon>
        <taxon>Streptophyta</taxon>
        <taxon>Embryophyta</taxon>
        <taxon>Bryophyta</taxon>
        <taxon>Bryophytina</taxon>
        <taxon>Bryopsida</taxon>
        <taxon>Dicranidae</taxon>
        <taxon>Pseudoditrichales</taxon>
        <taxon>Ditrichaceae</taxon>
        <taxon>Ceratodon</taxon>
    </lineage>
</organism>
<keyword evidence="8" id="KW-0479">Metal-binding</keyword>
<keyword evidence="13" id="KW-0732">Signal</keyword>
<keyword evidence="10" id="KW-0186">Copper</keyword>
<evidence type="ECO:0000256" key="4">
    <source>
        <dbReference type="ARBA" id="ARBA00011473"/>
    </source>
</evidence>
<dbReference type="InterPro" id="IPR045087">
    <property type="entry name" value="Cu-oxidase_fam"/>
</dbReference>
<dbReference type="PANTHER" id="PTHR11709:SF394">
    <property type="entry name" value="FI03373P-RELATED"/>
    <property type="match status" value="1"/>
</dbReference>
<dbReference type="InterPro" id="IPR017760">
    <property type="entry name" value="L-ascorbate_oxidase_pln"/>
</dbReference>
<evidence type="ECO:0000259" key="14">
    <source>
        <dbReference type="Pfam" id="PF00394"/>
    </source>
</evidence>
<comment type="subcellular location">
    <subcellularLocation>
        <location evidence="2">Secreted</location>
    </subcellularLocation>
</comment>
<dbReference type="Pfam" id="PF00394">
    <property type="entry name" value="Cu-oxidase"/>
    <property type="match status" value="1"/>
</dbReference>
<dbReference type="Pfam" id="PF07732">
    <property type="entry name" value="Cu-oxidase_3"/>
    <property type="match status" value="1"/>
</dbReference>
<comment type="catalytic activity">
    <reaction evidence="12">
        <text>4 L-ascorbate + O2 = 4 monodehydro-L-ascorbate radical + 2 H2O</text>
        <dbReference type="Rhea" id="RHEA:30243"/>
        <dbReference type="ChEBI" id="CHEBI:15377"/>
        <dbReference type="ChEBI" id="CHEBI:15379"/>
        <dbReference type="ChEBI" id="CHEBI:38290"/>
        <dbReference type="ChEBI" id="CHEBI:59513"/>
        <dbReference type="EC" id="1.10.3.3"/>
    </reaction>
</comment>
<evidence type="ECO:0000256" key="11">
    <source>
        <dbReference type="ARBA" id="ARBA00023157"/>
    </source>
</evidence>
<dbReference type="InterPro" id="IPR002355">
    <property type="entry name" value="Cu_oxidase_Cu_BS"/>
</dbReference>
<evidence type="ECO:0000256" key="2">
    <source>
        <dbReference type="ARBA" id="ARBA00004613"/>
    </source>
</evidence>
<comment type="similarity">
    <text evidence="3">Belongs to the multicopper oxidase family.</text>
</comment>
<feature type="signal peptide" evidence="13">
    <location>
        <begin position="1"/>
        <end position="23"/>
    </location>
</feature>
<evidence type="ECO:0000256" key="8">
    <source>
        <dbReference type="ARBA" id="ARBA00022723"/>
    </source>
</evidence>
<keyword evidence="9" id="KW-0560">Oxidoreductase</keyword>
<dbReference type="PANTHER" id="PTHR11709">
    <property type="entry name" value="MULTI-COPPER OXIDASE"/>
    <property type="match status" value="1"/>
</dbReference>
<keyword evidence="7" id="KW-0964">Secreted</keyword>
<evidence type="ECO:0000256" key="10">
    <source>
        <dbReference type="ARBA" id="ARBA00023008"/>
    </source>
</evidence>
<dbReference type="InterPro" id="IPR033138">
    <property type="entry name" value="Cu_oxidase_CS"/>
</dbReference>
<name>A0A8T0GF82_CERPU</name>
<dbReference type="GO" id="GO:0005507">
    <property type="term" value="F:copper ion binding"/>
    <property type="evidence" value="ECO:0007669"/>
    <property type="project" value="InterPro"/>
</dbReference>
<feature type="domain" description="Plastocyanin-like" evidence="14">
    <location>
        <begin position="158"/>
        <end position="322"/>
    </location>
</feature>
<dbReference type="GO" id="GO:0005576">
    <property type="term" value="C:extracellular region"/>
    <property type="evidence" value="ECO:0007669"/>
    <property type="project" value="UniProtKB-SubCell"/>
</dbReference>
<dbReference type="PROSITE" id="PS00079">
    <property type="entry name" value="MULTICOPPER_OXIDASE1"/>
    <property type="match status" value="1"/>
</dbReference>
<gene>
    <name evidence="17" type="ORF">KC19_11G148600</name>
</gene>
<dbReference type="InterPro" id="IPR011706">
    <property type="entry name" value="Cu-oxidase_C"/>
</dbReference>
<evidence type="ECO:0000256" key="12">
    <source>
        <dbReference type="ARBA" id="ARBA00048908"/>
    </source>
</evidence>